<dbReference type="RefSeq" id="WP_344925075.1">
    <property type="nucleotide sequence ID" value="NZ_BAAAYK010000038.1"/>
</dbReference>
<comment type="caution">
    <text evidence="3">The sequence shown here is derived from an EMBL/GenBank/DDBJ whole genome shotgun (WGS) entry which is preliminary data.</text>
</comment>
<feature type="region of interest" description="Disordered" evidence="2">
    <location>
        <begin position="75"/>
        <end position="153"/>
    </location>
</feature>
<protein>
    <recommendedName>
        <fullName evidence="5">Cell wall anchor protein</fullName>
    </recommendedName>
</protein>
<reference evidence="4" key="1">
    <citation type="journal article" date="2019" name="Int. J. Syst. Evol. Microbiol.">
        <title>The Global Catalogue of Microorganisms (GCM) 10K type strain sequencing project: providing services to taxonomists for standard genome sequencing and annotation.</title>
        <authorList>
            <consortium name="The Broad Institute Genomics Platform"/>
            <consortium name="The Broad Institute Genome Sequencing Center for Infectious Disease"/>
            <person name="Wu L."/>
            <person name="Ma J."/>
        </authorList>
    </citation>
    <scope>NUCLEOTIDE SEQUENCE [LARGE SCALE GENOMIC DNA]</scope>
    <source>
        <strain evidence="4">JCM 9687</strain>
    </source>
</reference>
<keyword evidence="1" id="KW-0175">Coiled coil</keyword>
<evidence type="ECO:0008006" key="5">
    <source>
        <dbReference type="Google" id="ProtNLM"/>
    </source>
</evidence>
<accession>A0ABP6RKG8</accession>
<feature type="compositionally biased region" description="Low complexity" evidence="2">
    <location>
        <begin position="90"/>
        <end position="105"/>
    </location>
</feature>
<dbReference type="Pfam" id="PF19844">
    <property type="entry name" value="DUF6319"/>
    <property type="match status" value="1"/>
</dbReference>
<proteinExistence type="predicted"/>
<evidence type="ECO:0000256" key="1">
    <source>
        <dbReference type="SAM" id="Coils"/>
    </source>
</evidence>
<dbReference type="InterPro" id="IPR046282">
    <property type="entry name" value="DUF6319"/>
</dbReference>
<feature type="compositionally biased region" description="Polar residues" evidence="2">
    <location>
        <begin position="1"/>
        <end position="11"/>
    </location>
</feature>
<evidence type="ECO:0000313" key="3">
    <source>
        <dbReference type="EMBL" id="GAA3355150.1"/>
    </source>
</evidence>
<keyword evidence="4" id="KW-1185">Reference proteome</keyword>
<sequence length="235" mass="24912">MPQARTLTSDEISGLRDELTSGGTPTVWFTATAVGVPEGRSGKVVALDDPAEGDFIQIRPAGSKDVLSFSAAEVTVVKPPRKRKETQPVAAARTPEPPRAAATAPEPQPATPQPAAKTREPQPAAKPVPAADDTSKSAPTANRRKPKPPAGATVILTADQAGQWNVEVSTGKKRVLRPTPVSTSAVAQAAKSLHEEVAAAVEPLLEAAREQQRERVEQLERQLAEAQRMLHELTE</sequence>
<gene>
    <name evidence="3" type="ORF">GCM10020366_14090</name>
</gene>
<organism evidence="3 4">
    <name type="scientific">Saccharopolyspora gregorii</name>
    <dbReference type="NCBI Taxonomy" id="33914"/>
    <lineage>
        <taxon>Bacteria</taxon>
        <taxon>Bacillati</taxon>
        <taxon>Actinomycetota</taxon>
        <taxon>Actinomycetes</taxon>
        <taxon>Pseudonocardiales</taxon>
        <taxon>Pseudonocardiaceae</taxon>
        <taxon>Saccharopolyspora</taxon>
    </lineage>
</organism>
<name>A0ABP6RKG8_9PSEU</name>
<feature type="region of interest" description="Disordered" evidence="2">
    <location>
        <begin position="1"/>
        <end position="25"/>
    </location>
</feature>
<evidence type="ECO:0000313" key="4">
    <source>
        <dbReference type="Proteomes" id="UP001500483"/>
    </source>
</evidence>
<feature type="coiled-coil region" evidence="1">
    <location>
        <begin position="202"/>
        <end position="229"/>
    </location>
</feature>
<evidence type="ECO:0000256" key="2">
    <source>
        <dbReference type="SAM" id="MobiDB-lite"/>
    </source>
</evidence>
<dbReference type="EMBL" id="BAAAYK010000038">
    <property type="protein sequence ID" value="GAA3355150.1"/>
    <property type="molecule type" value="Genomic_DNA"/>
</dbReference>
<dbReference type="Proteomes" id="UP001500483">
    <property type="component" value="Unassembled WGS sequence"/>
</dbReference>